<evidence type="ECO:0000313" key="2">
    <source>
        <dbReference type="EMBL" id="MBW0583507.1"/>
    </source>
</evidence>
<protein>
    <submittedName>
        <fullName evidence="2">Uncharacterized protein</fullName>
    </submittedName>
</protein>
<gene>
    <name evidence="2" type="ORF">O181_123222</name>
</gene>
<feature type="compositionally biased region" description="Basic and acidic residues" evidence="1">
    <location>
        <begin position="182"/>
        <end position="192"/>
    </location>
</feature>
<reference evidence="2" key="1">
    <citation type="submission" date="2021-03" db="EMBL/GenBank/DDBJ databases">
        <title>Draft genome sequence of rust myrtle Austropuccinia psidii MF-1, a brazilian biotype.</title>
        <authorList>
            <person name="Quecine M.C."/>
            <person name="Pachon D.M.R."/>
            <person name="Bonatelli M.L."/>
            <person name="Correr F.H."/>
            <person name="Franceschini L.M."/>
            <person name="Leite T.F."/>
            <person name="Margarido G.R.A."/>
            <person name="Almeida C.A."/>
            <person name="Ferrarezi J.A."/>
            <person name="Labate C.A."/>
        </authorList>
    </citation>
    <scope>NUCLEOTIDE SEQUENCE</scope>
    <source>
        <strain evidence="2">MF-1</strain>
    </source>
</reference>
<sequence>MKIVHTRNRRIYSVQPDGCGQGRGKTKSRSAKSSSRKTHLEDTRAAPHSPRSAPTIFDANSEPELIEGNILRAEPLASGSHKNISVPIQKLVQRSKSRGVGNIPKPLAGAMNSYLHIKSFVGKEKTIELLGGWSSLSCKDNVKEIKNWLKNQSLLSIDQKKELEMTPALEEGTVASTSSRSIQREAQRFQEP</sequence>
<dbReference type="Proteomes" id="UP000765509">
    <property type="component" value="Unassembled WGS sequence"/>
</dbReference>
<name>A0A9Q3Q578_9BASI</name>
<accession>A0A9Q3Q578</accession>
<feature type="compositionally biased region" description="Basic residues" evidence="1">
    <location>
        <begin position="1"/>
        <end position="10"/>
    </location>
</feature>
<keyword evidence="3" id="KW-1185">Reference proteome</keyword>
<dbReference type="AlphaFoldDB" id="A0A9Q3Q578"/>
<evidence type="ECO:0000313" key="3">
    <source>
        <dbReference type="Proteomes" id="UP000765509"/>
    </source>
</evidence>
<feature type="region of interest" description="Disordered" evidence="1">
    <location>
        <begin position="168"/>
        <end position="192"/>
    </location>
</feature>
<organism evidence="2 3">
    <name type="scientific">Austropuccinia psidii MF-1</name>
    <dbReference type="NCBI Taxonomy" id="1389203"/>
    <lineage>
        <taxon>Eukaryota</taxon>
        <taxon>Fungi</taxon>
        <taxon>Dikarya</taxon>
        <taxon>Basidiomycota</taxon>
        <taxon>Pucciniomycotina</taxon>
        <taxon>Pucciniomycetes</taxon>
        <taxon>Pucciniales</taxon>
        <taxon>Sphaerophragmiaceae</taxon>
        <taxon>Austropuccinia</taxon>
    </lineage>
</organism>
<dbReference type="EMBL" id="AVOT02115342">
    <property type="protein sequence ID" value="MBW0583507.1"/>
    <property type="molecule type" value="Genomic_DNA"/>
</dbReference>
<comment type="caution">
    <text evidence="2">The sequence shown here is derived from an EMBL/GenBank/DDBJ whole genome shotgun (WGS) entry which is preliminary data.</text>
</comment>
<proteinExistence type="predicted"/>
<feature type="compositionally biased region" description="Basic residues" evidence="1">
    <location>
        <begin position="24"/>
        <end position="37"/>
    </location>
</feature>
<feature type="region of interest" description="Disordered" evidence="1">
    <location>
        <begin position="1"/>
        <end position="58"/>
    </location>
</feature>
<evidence type="ECO:0000256" key="1">
    <source>
        <dbReference type="SAM" id="MobiDB-lite"/>
    </source>
</evidence>